<dbReference type="Proteomes" id="UP000027178">
    <property type="component" value="Unassembled WGS sequence"/>
</dbReference>
<comment type="caution">
    <text evidence="3">The sequence shown here is derived from an EMBL/GenBank/DDBJ whole genome shotgun (WGS) entry which is preliminary data.</text>
</comment>
<dbReference type="HOGENOM" id="CLU_1523197_0_0_11"/>
<evidence type="ECO:0000256" key="1">
    <source>
        <dbReference type="SAM" id="MobiDB-lite"/>
    </source>
</evidence>
<protein>
    <submittedName>
        <fullName evidence="3">Uncharacterized protein</fullName>
    </submittedName>
</protein>
<feature type="region of interest" description="Disordered" evidence="1">
    <location>
        <begin position="1"/>
        <end position="42"/>
    </location>
</feature>
<gene>
    <name evidence="3" type="ORF">KCH_30480</name>
</gene>
<accession>A0A066YZ30</accession>
<keyword evidence="2" id="KW-0812">Transmembrane</keyword>
<dbReference type="EMBL" id="JNBY01000086">
    <property type="protein sequence ID" value="KDN85229.1"/>
    <property type="molecule type" value="Genomic_DNA"/>
</dbReference>
<name>A0A066YZ30_9ACTN</name>
<keyword evidence="4" id="KW-1185">Reference proteome</keyword>
<keyword evidence="2" id="KW-0472">Membrane</keyword>
<reference evidence="3 4" key="1">
    <citation type="submission" date="2014-05" db="EMBL/GenBank/DDBJ databases">
        <title>Draft Genome Sequence of Kitasatospora cheerisanensis KCTC 2395.</title>
        <authorList>
            <person name="Nam D.H."/>
        </authorList>
    </citation>
    <scope>NUCLEOTIDE SEQUENCE [LARGE SCALE GENOMIC DNA]</scope>
    <source>
        <strain evidence="3 4">KCTC 2395</strain>
    </source>
</reference>
<feature type="transmembrane region" description="Helical" evidence="2">
    <location>
        <begin position="115"/>
        <end position="137"/>
    </location>
</feature>
<dbReference type="eggNOG" id="ENOG50340KJ">
    <property type="taxonomic scope" value="Bacteria"/>
</dbReference>
<organism evidence="3 4">
    <name type="scientific">Kitasatospora cheerisanensis KCTC 2395</name>
    <dbReference type="NCBI Taxonomy" id="1348663"/>
    <lineage>
        <taxon>Bacteria</taxon>
        <taxon>Bacillati</taxon>
        <taxon>Actinomycetota</taxon>
        <taxon>Actinomycetes</taxon>
        <taxon>Kitasatosporales</taxon>
        <taxon>Streptomycetaceae</taxon>
        <taxon>Kitasatospora</taxon>
    </lineage>
</organism>
<sequence>MHRRRGAGEGAAEDGGRHEQHRDRRGGGGRSGGGGGRRGRGGVVPSVAEMRLPVWFFGFEGVLAGAFDLLRAFPSAWPALVALAAVNLAVSLTMLRTRLKLAKLLWRGKGTRKVAFALIGLRIGSHVLLGALGTAVASTLGHVLFALVMAVATVGLLAYVQRTALAALLAAGKVAA</sequence>
<evidence type="ECO:0000313" key="3">
    <source>
        <dbReference type="EMBL" id="KDN85229.1"/>
    </source>
</evidence>
<dbReference type="PATRIC" id="fig|1348663.4.peg.2929"/>
<evidence type="ECO:0000256" key="2">
    <source>
        <dbReference type="SAM" id="Phobius"/>
    </source>
</evidence>
<feature type="transmembrane region" description="Helical" evidence="2">
    <location>
        <begin position="143"/>
        <end position="160"/>
    </location>
</feature>
<feature type="compositionally biased region" description="Basic and acidic residues" evidence="1">
    <location>
        <begin position="14"/>
        <end position="26"/>
    </location>
</feature>
<evidence type="ECO:0000313" key="4">
    <source>
        <dbReference type="Proteomes" id="UP000027178"/>
    </source>
</evidence>
<keyword evidence="2" id="KW-1133">Transmembrane helix</keyword>
<feature type="transmembrane region" description="Helical" evidence="2">
    <location>
        <begin position="76"/>
        <end position="95"/>
    </location>
</feature>
<proteinExistence type="predicted"/>
<dbReference type="AlphaFoldDB" id="A0A066YZ30"/>